<keyword evidence="5" id="KW-1185">Reference proteome</keyword>
<feature type="transmembrane region" description="Helical" evidence="3">
    <location>
        <begin position="109"/>
        <end position="130"/>
    </location>
</feature>
<dbReference type="RefSeq" id="WP_203949476.1">
    <property type="nucleotide sequence ID" value="NZ_BOOR01000085.1"/>
</dbReference>
<evidence type="ECO:0000256" key="2">
    <source>
        <dbReference type="SAM" id="MobiDB-lite"/>
    </source>
</evidence>
<reference evidence="4" key="1">
    <citation type="submission" date="2021-01" db="EMBL/GenBank/DDBJ databases">
        <title>Whole genome shotgun sequence of Planotetraspora thailandica NBRC 104271.</title>
        <authorList>
            <person name="Komaki H."/>
            <person name="Tamura T."/>
        </authorList>
    </citation>
    <scope>NUCLEOTIDE SEQUENCE</scope>
    <source>
        <strain evidence="4">NBRC 104271</strain>
    </source>
</reference>
<proteinExistence type="predicted"/>
<keyword evidence="3" id="KW-0472">Membrane</keyword>
<dbReference type="AlphaFoldDB" id="A0A8J4DFN3"/>
<feature type="region of interest" description="Disordered" evidence="2">
    <location>
        <begin position="1"/>
        <end position="37"/>
    </location>
</feature>
<evidence type="ECO:0008006" key="6">
    <source>
        <dbReference type="Google" id="ProtNLM"/>
    </source>
</evidence>
<organism evidence="4 5">
    <name type="scientific">Planotetraspora thailandica</name>
    <dbReference type="NCBI Taxonomy" id="487172"/>
    <lineage>
        <taxon>Bacteria</taxon>
        <taxon>Bacillati</taxon>
        <taxon>Actinomycetota</taxon>
        <taxon>Actinomycetes</taxon>
        <taxon>Streptosporangiales</taxon>
        <taxon>Streptosporangiaceae</taxon>
        <taxon>Planotetraspora</taxon>
    </lineage>
</organism>
<sequence>MRGISLKGSRPASEPAGQVNGHVPEHAERPPLAPWTNEPGVREIRQYKVSPKGQGGGDKLPGRLLGFAGAVIFAALVGSGFVAYEAQRLFALAHNHTGAAINDADQWRAAIVGALPDAGWIAMALVALVAALRGQSSLRARVGVLIFFGLSLGAQVLYAPGTVEGILVAVIAPITMAWMLETFIVEVRRWAGQRRGLEMDESPILSGVLVAIVRTLRGLIRLLMWVIRLVLAPKSTASGLRSWILDTAPIAPGRSLASMRAAEALAIAEGATTSAEQVREQAADEIREITEAAAAERTALTARLTERESEMTAELRKLRRELDERMRAAEHDRELLIAERDLVLASASARDRLIARYERLRLVGDGRYGDRSAVPAIARELYEEVGLQRDSTARNYLHEHLDTLGVPPKGQEAAE</sequence>
<keyword evidence="1" id="KW-0175">Coiled coil</keyword>
<name>A0A8J4DFN3_9ACTN</name>
<gene>
    <name evidence="4" type="ORF">Pth03_78040</name>
</gene>
<feature type="coiled-coil region" evidence="1">
    <location>
        <begin position="275"/>
        <end position="339"/>
    </location>
</feature>
<evidence type="ECO:0000313" key="5">
    <source>
        <dbReference type="Proteomes" id="UP000605992"/>
    </source>
</evidence>
<keyword evidence="3" id="KW-1133">Transmembrane helix</keyword>
<evidence type="ECO:0000256" key="3">
    <source>
        <dbReference type="SAM" id="Phobius"/>
    </source>
</evidence>
<evidence type="ECO:0000313" key="4">
    <source>
        <dbReference type="EMBL" id="GII59415.1"/>
    </source>
</evidence>
<dbReference type="InterPro" id="IPR021235">
    <property type="entry name" value="DUF2637"/>
</dbReference>
<accession>A0A8J4DFN3</accession>
<dbReference type="Proteomes" id="UP000605992">
    <property type="component" value="Unassembled WGS sequence"/>
</dbReference>
<comment type="caution">
    <text evidence="4">The sequence shown here is derived from an EMBL/GenBank/DDBJ whole genome shotgun (WGS) entry which is preliminary data.</text>
</comment>
<protein>
    <recommendedName>
        <fullName evidence="6">DUF2637 domain-containing protein</fullName>
    </recommendedName>
</protein>
<dbReference type="EMBL" id="BOOR01000085">
    <property type="protein sequence ID" value="GII59415.1"/>
    <property type="molecule type" value="Genomic_DNA"/>
</dbReference>
<evidence type="ECO:0000256" key="1">
    <source>
        <dbReference type="SAM" id="Coils"/>
    </source>
</evidence>
<dbReference type="Pfam" id="PF10935">
    <property type="entry name" value="DUF2637"/>
    <property type="match status" value="1"/>
</dbReference>
<feature type="transmembrane region" description="Helical" evidence="3">
    <location>
        <begin position="64"/>
        <end position="84"/>
    </location>
</feature>
<keyword evidence="3" id="KW-0812">Transmembrane</keyword>
<feature type="transmembrane region" description="Helical" evidence="3">
    <location>
        <begin position="142"/>
        <end position="159"/>
    </location>
</feature>
<feature type="transmembrane region" description="Helical" evidence="3">
    <location>
        <begin position="165"/>
        <end position="184"/>
    </location>
</feature>